<comment type="caution">
    <text evidence="1">The sequence shown here is derived from an EMBL/GenBank/DDBJ whole genome shotgun (WGS) entry which is preliminary data.</text>
</comment>
<dbReference type="Pfam" id="PF04832">
    <property type="entry name" value="SOUL"/>
    <property type="match status" value="1"/>
</dbReference>
<dbReference type="InterPro" id="IPR006917">
    <property type="entry name" value="SOUL_heme-bd"/>
</dbReference>
<dbReference type="EMBL" id="BAABDC010000001">
    <property type="protein sequence ID" value="GAA3696767.1"/>
    <property type="molecule type" value="Genomic_DNA"/>
</dbReference>
<name>A0ABP7CYE1_9MICO</name>
<dbReference type="Proteomes" id="UP001501468">
    <property type="component" value="Unassembled WGS sequence"/>
</dbReference>
<evidence type="ECO:0000313" key="2">
    <source>
        <dbReference type="Proteomes" id="UP001501468"/>
    </source>
</evidence>
<accession>A0ABP7CYE1</accession>
<gene>
    <name evidence="1" type="ORF">GCM10022399_11530</name>
</gene>
<dbReference type="InterPro" id="IPR011256">
    <property type="entry name" value="Reg_factor_effector_dom_sf"/>
</dbReference>
<protein>
    <submittedName>
        <fullName evidence="1">Heme-binding protein</fullName>
    </submittedName>
</protein>
<dbReference type="PANTHER" id="PTHR11220">
    <property type="entry name" value="HEME-BINDING PROTEIN-RELATED"/>
    <property type="match status" value="1"/>
</dbReference>
<dbReference type="PANTHER" id="PTHR11220:SF58">
    <property type="entry name" value="SOUL HEME-BINDING FAMILY PROTEIN"/>
    <property type="match status" value="1"/>
</dbReference>
<proteinExistence type="predicted"/>
<evidence type="ECO:0000313" key="1">
    <source>
        <dbReference type="EMBL" id="GAA3696767.1"/>
    </source>
</evidence>
<dbReference type="SUPFAM" id="SSF55136">
    <property type="entry name" value="Probable bacterial effector-binding domain"/>
    <property type="match status" value="1"/>
</dbReference>
<dbReference type="Gene3D" id="3.20.80.10">
    <property type="entry name" value="Regulatory factor, effector binding domain"/>
    <property type="match status" value="1"/>
</dbReference>
<organism evidence="1 2">
    <name type="scientific">Terrabacter ginsenosidimutans</name>
    <dbReference type="NCBI Taxonomy" id="490575"/>
    <lineage>
        <taxon>Bacteria</taxon>
        <taxon>Bacillati</taxon>
        <taxon>Actinomycetota</taxon>
        <taxon>Actinomycetes</taxon>
        <taxon>Micrococcales</taxon>
        <taxon>Intrasporangiaceae</taxon>
        <taxon>Terrabacter</taxon>
    </lineage>
</organism>
<sequence length="200" mass="22386">MTEKQAYEVVRRYPEFELRRYAPHVVAEVVVRTGFEDAGNAAFRTLFGYISGQNHSSSRVAMTAPVTQRDSATIPMTEPVEQTRTSEGEYAVAFVLPSSLSLADAPVPTSPDVQLRERPATLGAARRYRGRWTEASFEEHRAALDRAIREAGLSPVGAPRWDRFDPPFMPWLLRRNEVVQDVVEDVKGDVVEEPGPATDR</sequence>
<keyword evidence="2" id="KW-1185">Reference proteome</keyword>
<reference evidence="2" key="1">
    <citation type="journal article" date="2019" name="Int. J. Syst. Evol. Microbiol.">
        <title>The Global Catalogue of Microorganisms (GCM) 10K type strain sequencing project: providing services to taxonomists for standard genome sequencing and annotation.</title>
        <authorList>
            <consortium name="The Broad Institute Genomics Platform"/>
            <consortium name="The Broad Institute Genome Sequencing Center for Infectious Disease"/>
            <person name="Wu L."/>
            <person name="Ma J."/>
        </authorList>
    </citation>
    <scope>NUCLEOTIDE SEQUENCE [LARGE SCALE GENOMIC DNA]</scope>
    <source>
        <strain evidence="2">JCM 17125</strain>
    </source>
</reference>
<dbReference type="RefSeq" id="WP_344942814.1">
    <property type="nucleotide sequence ID" value="NZ_BAABDC010000001.1"/>
</dbReference>